<comment type="caution">
    <text evidence="9">The sequence shown here is derived from an EMBL/GenBank/DDBJ whole genome shotgun (WGS) entry which is preliminary data.</text>
</comment>
<feature type="transmembrane region" description="Helical" evidence="8">
    <location>
        <begin position="443"/>
        <end position="463"/>
    </location>
</feature>
<feature type="transmembrane region" description="Helical" evidence="8">
    <location>
        <begin position="185"/>
        <end position="203"/>
    </location>
</feature>
<reference evidence="9 10" key="1">
    <citation type="journal article" date="2015" name="Nature">
        <title>rRNA introns, odd ribosomes, and small enigmatic genomes across a large radiation of phyla.</title>
        <authorList>
            <person name="Brown C.T."/>
            <person name="Hug L.A."/>
            <person name="Thomas B.C."/>
            <person name="Sharon I."/>
            <person name="Castelle C.J."/>
            <person name="Singh A."/>
            <person name="Wilkins M.J."/>
            <person name="Williams K.H."/>
            <person name="Banfield J.F."/>
        </authorList>
    </citation>
    <scope>NUCLEOTIDE SEQUENCE [LARGE SCALE GENOMIC DNA]</scope>
</reference>
<keyword evidence="7 8" id="KW-0472">Membrane</keyword>
<feature type="transmembrane region" description="Helical" evidence="8">
    <location>
        <begin position="6"/>
        <end position="27"/>
    </location>
</feature>
<feature type="transmembrane region" description="Helical" evidence="8">
    <location>
        <begin position="43"/>
        <end position="64"/>
    </location>
</feature>
<accession>A0A0G0VPT0</accession>
<evidence type="ECO:0000256" key="2">
    <source>
        <dbReference type="ARBA" id="ARBA00022475"/>
    </source>
</evidence>
<evidence type="ECO:0000256" key="3">
    <source>
        <dbReference type="ARBA" id="ARBA00022676"/>
    </source>
</evidence>
<dbReference type="GO" id="GO:0005886">
    <property type="term" value="C:plasma membrane"/>
    <property type="evidence" value="ECO:0007669"/>
    <property type="project" value="UniProtKB-SubCell"/>
</dbReference>
<feature type="transmembrane region" description="Helical" evidence="8">
    <location>
        <begin position="107"/>
        <end position="129"/>
    </location>
</feature>
<feature type="transmembrane region" description="Helical" evidence="8">
    <location>
        <begin position="260"/>
        <end position="293"/>
    </location>
</feature>
<keyword evidence="6 8" id="KW-1133">Transmembrane helix</keyword>
<feature type="transmembrane region" description="Helical" evidence="8">
    <location>
        <begin position="317"/>
        <end position="335"/>
    </location>
</feature>
<evidence type="ECO:0000313" key="10">
    <source>
        <dbReference type="Proteomes" id="UP000034293"/>
    </source>
</evidence>
<comment type="subcellular location">
    <subcellularLocation>
        <location evidence="1">Cell membrane</location>
        <topology evidence="1">Multi-pass membrane protein</topology>
    </subcellularLocation>
</comment>
<evidence type="ECO:0000256" key="7">
    <source>
        <dbReference type="ARBA" id="ARBA00023136"/>
    </source>
</evidence>
<feature type="transmembrane region" description="Helical" evidence="8">
    <location>
        <begin position="70"/>
        <end position="86"/>
    </location>
</feature>
<feature type="transmembrane region" description="Helical" evidence="8">
    <location>
        <begin position="420"/>
        <end position="437"/>
    </location>
</feature>
<evidence type="ECO:0000256" key="1">
    <source>
        <dbReference type="ARBA" id="ARBA00004651"/>
    </source>
</evidence>
<evidence type="ECO:0000256" key="4">
    <source>
        <dbReference type="ARBA" id="ARBA00022679"/>
    </source>
</evidence>
<keyword evidence="5 8" id="KW-0812">Transmembrane</keyword>
<keyword evidence="3 9" id="KW-0328">Glycosyltransferase</keyword>
<feature type="transmembrane region" description="Helical" evidence="8">
    <location>
        <begin position="392"/>
        <end position="413"/>
    </location>
</feature>
<dbReference type="Proteomes" id="UP000034293">
    <property type="component" value="Unassembled WGS sequence"/>
</dbReference>
<dbReference type="PANTHER" id="PTHR33908:SF11">
    <property type="entry name" value="MEMBRANE PROTEIN"/>
    <property type="match status" value="1"/>
</dbReference>
<dbReference type="AlphaFoldDB" id="A0A0G0VPT0"/>
<organism evidence="9 10">
    <name type="scientific">Candidatus Woesebacteria bacterium GW2011_GWA1_40_43</name>
    <dbReference type="NCBI Taxonomy" id="1618553"/>
    <lineage>
        <taxon>Bacteria</taxon>
        <taxon>Candidatus Woeseibacteriota</taxon>
    </lineage>
</organism>
<evidence type="ECO:0000256" key="5">
    <source>
        <dbReference type="ARBA" id="ARBA00022692"/>
    </source>
</evidence>
<feature type="transmembrane region" description="Helical" evidence="8">
    <location>
        <begin position="209"/>
        <end position="226"/>
    </location>
</feature>
<dbReference type="GO" id="GO:0009103">
    <property type="term" value="P:lipopolysaccharide biosynthetic process"/>
    <property type="evidence" value="ECO:0007669"/>
    <property type="project" value="UniProtKB-ARBA"/>
</dbReference>
<keyword evidence="4 9" id="KW-0808">Transferase</keyword>
<feature type="transmembrane region" description="Helical" evidence="8">
    <location>
        <begin position="470"/>
        <end position="490"/>
    </location>
</feature>
<keyword evidence="2" id="KW-1003">Cell membrane</keyword>
<proteinExistence type="predicted"/>
<evidence type="ECO:0000313" key="9">
    <source>
        <dbReference type="EMBL" id="KKR64752.1"/>
    </source>
</evidence>
<dbReference type="GO" id="GO:0016763">
    <property type="term" value="F:pentosyltransferase activity"/>
    <property type="evidence" value="ECO:0007669"/>
    <property type="project" value="TreeGrafter"/>
</dbReference>
<dbReference type="PANTHER" id="PTHR33908">
    <property type="entry name" value="MANNOSYLTRANSFERASE YKCB-RELATED"/>
    <property type="match status" value="1"/>
</dbReference>
<sequence>MMQNNFTLIVYYLIYISSVLGVGNYIGRRMLKLDFGSEAEKTFYAFALGNVFFSLAFVYLGIFHLLYKELILGLYLAGFIFTIYSAHRLIKPKLIKELFLNVIKNPFNLWIFFLFAFILLPLVPNLFLFPTSWDSLAYHLSLPKLYLQYHYFPVLHWFPELAYPIGIESLFGYPESVGDPRISNLIVFTFLLMTVGYLVYGLQKGFDKRIGLIAALLFLFRPILFTEVAVTPMTEYPMAFYGLIFGISMIKFFKDKETSSFALLIIFGSFIFLIKYSGLLLIAAVVLTFCFYIKKEKFKFSWQNVLSYFTKKDKKQLLIKLVLLYSIIPALFWVGRNYIATGNPIHPYLDNVFQNKRSLNQISIIDSIKKDNLVLPTTINRLLAHQDDGHDFLIISETIFFYLMLLTMALGVIKLKGNTRYLGFYALTSLLLILFSVGPLTRYYFPVTPISSLVAVGVIFEIIKKRTAWSYLFVTFFLVVVAIQVDSSFYQRGKFYTNFSKVELLSYFSSNKAKKSLVAQDNYKAIEFMNINLDKSKNKVLVLFDNRFYYLNTPFIYGNPEIGGIISNPNTKNAFEVYEKLRILGVTHIYENTNWGIHPNIREDIYNNFKKDFLIEIFSSQGTTVYFLK</sequence>
<gene>
    <name evidence="9" type="ORF">UU02_C0001G0006</name>
</gene>
<dbReference type="InterPro" id="IPR050297">
    <property type="entry name" value="LipidA_mod_glycosyltrf_83"/>
</dbReference>
<dbReference type="EMBL" id="LBZA01000001">
    <property type="protein sequence ID" value="KKR64752.1"/>
    <property type="molecule type" value="Genomic_DNA"/>
</dbReference>
<evidence type="ECO:0000256" key="8">
    <source>
        <dbReference type="SAM" id="Phobius"/>
    </source>
</evidence>
<name>A0A0G0VPT0_9BACT</name>
<evidence type="ECO:0000256" key="6">
    <source>
        <dbReference type="ARBA" id="ARBA00022989"/>
    </source>
</evidence>
<protein>
    <submittedName>
        <fullName evidence="9">Dolichyl-phosphate-mannose-protein mannosyltransferase</fullName>
    </submittedName>
</protein>